<evidence type="ECO:0000256" key="4">
    <source>
        <dbReference type="RuleBase" id="RU367098"/>
    </source>
</evidence>
<dbReference type="InterPro" id="IPR038814">
    <property type="entry name" value="AIM11"/>
</dbReference>
<dbReference type="PANTHER" id="PTHR39136">
    <property type="entry name" value="ALTERED INHERITANCE OF MITOCHONDRIA PROTEIN 11"/>
    <property type="match status" value="1"/>
</dbReference>
<organism evidence="6 7">
    <name type="scientific">Dothidotthia symphoricarpi CBS 119687</name>
    <dbReference type="NCBI Taxonomy" id="1392245"/>
    <lineage>
        <taxon>Eukaryota</taxon>
        <taxon>Fungi</taxon>
        <taxon>Dikarya</taxon>
        <taxon>Ascomycota</taxon>
        <taxon>Pezizomycotina</taxon>
        <taxon>Dothideomycetes</taxon>
        <taxon>Pleosporomycetidae</taxon>
        <taxon>Pleosporales</taxon>
        <taxon>Dothidotthiaceae</taxon>
        <taxon>Dothidotthia</taxon>
    </lineage>
</organism>
<evidence type="ECO:0000313" key="6">
    <source>
        <dbReference type="EMBL" id="KAF2131950.1"/>
    </source>
</evidence>
<keyword evidence="7" id="KW-1185">Reference proteome</keyword>
<name>A0A6A6AJG9_9PLEO</name>
<protein>
    <recommendedName>
        <fullName evidence="4">Altered inheritance of mitochondria protein 11</fullName>
    </recommendedName>
</protein>
<evidence type="ECO:0000256" key="5">
    <source>
        <dbReference type="SAM" id="MobiDB-lite"/>
    </source>
</evidence>
<sequence>MMSRPPAASANNASSPPPPPTAYEGTPVTSSRSLRQLSVYFVGATCLLASTAITRRAIWRRNLRVQPKFYEPNTNPHEYFSPFHDALLALNLATMHCASIGIMALGGAMWTLDIASLKEAQAVLRRRLNYDSIYQSEDDIPTSFSQLILASGETKILPAEDESESSEKRQ</sequence>
<proteinExistence type="inferred from homology"/>
<evidence type="ECO:0000256" key="1">
    <source>
        <dbReference type="ARBA" id="ARBA00022692"/>
    </source>
</evidence>
<gene>
    <name evidence="4" type="primary">AIM11</name>
    <name evidence="6" type="ORF">P153DRAFT_310379</name>
</gene>
<reference evidence="6" key="1">
    <citation type="journal article" date="2020" name="Stud. Mycol.">
        <title>101 Dothideomycetes genomes: a test case for predicting lifestyles and emergence of pathogens.</title>
        <authorList>
            <person name="Haridas S."/>
            <person name="Albert R."/>
            <person name="Binder M."/>
            <person name="Bloem J."/>
            <person name="Labutti K."/>
            <person name="Salamov A."/>
            <person name="Andreopoulos B."/>
            <person name="Baker S."/>
            <person name="Barry K."/>
            <person name="Bills G."/>
            <person name="Bluhm B."/>
            <person name="Cannon C."/>
            <person name="Castanera R."/>
            <person name="Culley D."/>
            <person name="Daum C."/>
            <person name="Ezra D."/>
            <person name="Gonzalez J."/>
            <person name="Henrissat B."/>
            <person name="Kuo A."/>
            <person name="Liang C."/>
            <person name="Lipzen A."/>
            <person name="Lutzoni F."/>
            <person name="Magnuson J."/>
            <person name="Mondo S."/>
            <person name="Nolan M."/>
            <person name="Ohm R."/>
            <person name="Pangilinan J."/>
            <person name="Park H.-J."/>
            <person name="Ramirez L."/>
            <person name="Alfaro M."/>
            <person name="Sun H."/>
            <person name="Tritt A."/>
            <person name="Yoshinaga Y."/>
            <person name="Zwiers L.-H."/>
            <person name="Turgeon B."/>
            <person name="Goodwin S."/>
            <person name="Spatafora J."/>
            <person name="Crous P."/>
            <person name="Grigoriev I."/>
        </authorList>
    </citation>
    <scope>NUCLEOTIDE SEQUENCE</scope>
    <source>
        <strain evidence="6">CBS 119687</strain>
    </source>
</reference>
<dbReference type="GO" id="GO:0005739">
    <property type="term" value="C:mitochondrion"/>
    <property type="evidence" value="ECO:0007669"/>
    <property type="project" value="TreeGrafter"/>
</dbReference>
<evidence type="ECO:0000313" key="7">
    <source>
        <dbReference type="Proteomes" id="UP000799771"/>
    </source>
</evidence>
<dbReference type="OrthoDB" id="3558022at2759"/>
<feature type="region of interest" description="Disordered" evidence="5">
    <location>
        <begin position="1"/>
        <end position="28"/>
    </location>
</feature>
<keyword evidence="1 4" id="KW-0812">Transmembrane</keyword>
<dbReference type="Proteomes" id="UP000799771">
    <property type="component" value="Unassembled WGS sequence"/>
</dbReference>
<feature type="compositionally biased region" description="Low complexity" evidence="5">
    <location>
        <begin position="1"/>
        <end position="14"/>
    </location>
</feature>
<dbReference type="EMBL" id="ML977501">
    <property type="protein sequence ID" value="KAF2131950.1"/>
    <property type="molecule type" value="Genomic_DNA"/>
</dbReference>
<feature type="transmembrane region" description="Helical" evidence="4">
    <location>
        <begin position="37"/>
        <end position="58"/>
    </location>
</feature>
<keyword evidence="2 4" id="KW-1133">Transmembrane helix</keyword>
<accession>A0A6A6AJG9</accession>
<comment type="similarity">
    <text evidence="4">Belongs to the AIM11 family.</text>
</comment>
<evidence type="ECO:0000256" key="2">
    <source>
        <dbReference type="ARBA" id="ARBA00022989"/>
    </source>
</evidence>
<dbReference type="PANTHER" id="PTHR39136:SF1">
    <property type="entry name" value="ALTERED INHERITANCE OF MITOCHONDRIA PROTEIN 11"/>
    <property type="match status" value="1"/>
</dbReference>
<evidence type="ECO:0000256" key="3">
    <source>
        <dbReference type="ARBA" id="ARBA00023136"/>
    </source>
</evidence>
<dbReference type="GO" id="GO:0016020">
    <property type="term" value="C:membrane"/>
    <property type="evidence" value="ECO:0007669"/>
    <property type="project" value="UniProtKB-SubCell"/>
</dbReference>
<keyword evidence="3 4" id="KW-0472">Membrane</keyword>
<dbReference type="AlphaFoldDB" id="A0A6A6AJG9"/>
<comment type="subcellular location">
    <subcellularLocation>
        <location evidence="4">Membrane</location>
        <topology evidence="4">Multi-pass membrane protein</topology>
    </subcellularLocation>
</comment>